<dbReference type="AlphaFoldDB" id="A0AA35RBF2"/>
<keyword evidence="3" id="KW-1185">Reference proteome</keyword>
<feature type="region of interest" description="Disordered" evidence="1">
    <location>
        <begin position="93"/>
        <end position="181"/>
    </location>
</feature>
<comment type="caution">
    <text evidence="2">The sequence shown here is derived from an EMBL/GenBank/DDBJ whole genome shotgun (WGS) entry which is preliminary data.</text>
</comment>
<evidence type="ECO:0000313" key="3">
    <source>
        <dbReference type="Proteomes" id="UP001174909"/>
    </source>
</evidence>
<reference evidence="2" key="1">
    <citation type="submission" date="2023-03" db="EMBL/GenBank/DDBJ databases">
        <authorList>
            <person name="Steffen K."/>
            <person name="Cardenas P."/>
        </authorList>
    </citation>
    <scope>NUCLEOTIDE SEQUENCE</scope>
</reference>
<feature type="compositionally biased region" description="Low complexity" evidence="1">
    <location>
        <begin position="141"/>
        <end position="152"/>
    </location>
</feature>
<accession>A0AA35RBF2</accession>
<dbReference type="Proteomes" id="UP001174909">
    <property type="component" value="Unassembled WGS sequence"/>
</dbReference>
<gene>
    <name evidence="2" type="ORF">GBAR_LOCUS5724</name>
</gene>
<evidence type="ECO:0000256" key="1">
    <source>
        <dbReference type="SAM" id="MobiDB-lite"/>
    </source>
</evidence>
<evidence type="ECO:0008006" key="4">
    <source>
        <dbReference type="Google" id="ProtNLM"/>
    </source>
</evidence>
<feature type="compositionally biased region" description="Gly residues" evidence="1">
    <location>
        <begin position="131"/>
        <end position="140"/>
    </location>
</feature>
<protein>
    <recommendedName>
        <fullName evidence="4">SAM domain-containing protein</fullName>
    </recommendedName>
</protein>
<name>A0AA35RBF2_GEOBA</name>
<sequence>MDPPFKKWLCEQHNAPPKLLKKLEKEDITSKTTLSALTDTDLGTLEKKHKLPMGHMVILRSSRDELLQARANGGGGEKIRSRSRHDDSFVVLEAPVQREAVQGTAATPARPEDQQRRRPTGNEIRSKYQLPGGGGGGPRGGRYAPAAPRNGASAMPSATPSPLPDTARTPTPAGGATGGGLQTAAQMRELHQKGVERGEKIQVLEQKSREFLSRDFFYYNARRTPQLHSMQLRSVAFM</sequence>
<dbReference type="EMBL" id="CASHTH010000836">
    <property type="protein sequence ID" value="CAI8008339.1"/>
    <property type="molecule type" value="Genomic_DNA"/>
</dbReference>
<evidence type="ECO:0000313" key="2">
    <source>
        <dbReference type="EMBL" id="CAI8008339.1"/>
    </source>
</evidence>
<proteinExistence type="predicted"/>
<organism evidence="2 3">
    <name type="scientific">Geodia barretti</name>
    <name type="common">Barrett's horny sponge</name>
    <dbReference type="NCBI Taxonomy" id="519541"/>
    <lineage>
        <taxon>Eukaryota</taxon>
        <taxon>Metazoa</taxon>
        <taxon>Porifera</taxon>
        <taxon>Demospongiae</taxon>
        <taxon>Heteroscleromorpha</taxon>
        <taxon>Tetractinellida</taxon>
        <taxon>Astrophorina</taxon>
        <taxon>Geodiidae</taxon>
        <taxon>Geodia</taxon>
    </lineage>
</organism>